<gene>
    <name evidence="3" type="ORF">K469DRAFT_781334</name>
</gene>
<dbReference type="InterPro" id="IPR050863">
    <property type="entry name" value="CenT-Element_Derived"/>
</dbReference>
<protein>
    <submittedName>
        <fullName evidence="3">DDE-domain-containing protein</fullName>
    </submittedName>
</protein>
<dbReference type="PANTHER" id="PTHR19303:SF74">
    <property type="entry name" value="POGO TRANSPOSABLE ELEMENT WITH KRAB DOMAIN"/>
    <property type="match status" value="1"/>
</dbReference>
<dbReference type="Proteomes" id="UP000800200">
    <property type="component" value="Unassembled WGS sequence"/>
</dbReference>
<proteinExistence type="predicted"/>
<evidence type="ECO:0000256" key="1">
    <source>
        <dbReference type="SAM" id="MobiDB-lite"/>
    </source>
</evidence>
<dbReference type="InterPro" id="IPR004875">
    <property type="entry name" value="DDE_SF_endonuclease_dom"/>
</dbReference>
<name>A0A6A6E2G7_9PEZI</name>
<dbReference type="EMBL" id="ML994637">
    <property type="protein sequence ID" value="KAF2184678.1"/>
    <property type="molecule type" value="Genomic_DNA"/>
</dbReference>
<sequence>MLRNFAKEIRRSEDKPGRKWAQRWRERYSKEIVYAYGSGIDRGRKSADSAFKYTLYFELMQRKIQQYEVEAAHMYNMDEKGFLLGILQRGKRYFSRRKYEETGLKQRLQDGNREWITSIGAICADGTSLSPSLIYQAVSGNVQDTWLQDYNPQEQKCYFTSSPSGWTNDKIGYTWLVNTFDKETKAKARRKYRLLILDGHGSHVTMKFIEYCDANRILLAIFPPHSTHSLQPLDVSLFSPLATAYSDEIEKFLHDCQGFCKLSKRDFFRMFWAAWGKAITQKNILSGWKKVGLIPWDPQNVLRRFTTPQDDRPSSSESSTSILSAGDWKRIEKLLKKTVRNMHDKKSQKLHRTINHLTTECVLLKLQVKGLENALFIEQKRRQRSKPLDLELRAPEDGMAIFYSPNKVQQARDRAREKEEAARIAREEKEQEKQRKEEEKAEKKRLLEERKAARAIEREERAAEKEWKRIEKEEAKLAREANKNFKNVSKQAKNNRKKTIEAIVIESDEEIEGASVDEVVEATPVHSRRGRKIVLPQRFRK</sequence>
<dbReference type="GO" id="GO:0003677">
    <property type="term" value="F:DNA binding"/>
    <property type="evidence" value="ECO:0007669"/>
    <property type="project" value="TreeGrafter"/>
</dbReference>
<evidence type="ECO:0000313" key="4">
    <source>
        <dbReference type="Proteomes" id="UP000800200"/>
    </source>
</evidence>
<dbReference type="PANTHER" id="PTHR19303">
    <property type="entry name" value="TRANSPOSON"/>
    <property type="match status" value="1"/>
</dbReference>
<organism evidence="3 4">
    <name type="scientific">Zopfia rhizophila CBS 207.26</name>
    <dbReference type="NCBI Taxonomy" id="1314779"/>
    <lineage>
        <taxon>Eukaryota</taxon>
        <taxon>Fungi</taxon>
        <taxon>Dikarya</taxon>
        <taxon>Ascomycota</taxon>
        <taxon>Pezizomycotina</taxon>
        <taxon>Dothideomycetes</taxon>
        <taxon>Dothideomycetes incertae sedis</taxon>
        <taxon>Zopfiaceae</taxon>
        <taxon>Zopfia</taxon>
    </lineage>
</organism>
<evidence type="ECO:0000313" key="3">
    <source>
        <dbReference type="EMBL" id="KAF2184678.1"/>
    </source>
</evidence>
<feature type="region of interest" description="Disordered" evidence="1">
    <location>
        <begin position="424"/>
        <end position="443"/>
    </location>
</feature>
<feature type="domain" description="DDE-1" evidence="2">
    <location>
        <begin position="113"/>
        <end position="288"/>
    </location>
</feature>
<dbReference type="Pfam" id="PF03184">
    <property type="entry name" value="DDE_1"/>
    <property type="match status" value="1"/>
</dbReference>
<accession>A0A6A6E2G7</accession>
<evidence type="ECO:0000259" key="2">
    <source>
        <dbReference type="Pfam" id="PF03184"/>
    </source>
</evidence>
<dbReference type="OrthoDB" id="3695345at2759"/>
<reference evidence="3" key="1">
    <citation type="journal article" date="2020" name="Stud. Mycol.">
        <title>101 Dothideomycetes genomes: a test case for predicting lifestyles and emergence of pathogens.</title>
        <authorList>
            <person name="Haridas S."/>
            <person name="Albert R."/>
            <person name="Binder M."/>
            <person name="Bloem J."/>
            <person name="Labutti K."/>
            <person name="Salamov A."/>
            <person name="Andreopoulos B."/>
            <person name="Baker S."/>
            <person name="Barry K."/>
            <person name="Bills G."/>
            <person name="Bluhm B."/>
            <person name="Cannon C."/>
            <person name="Castanera R."/>
            <person name="Culley D."/>
            <person name="Daum C."/>
            <person name="Ezra D."/>
            <person name="Gonzalez J."/>
            <person name="Henrissat B."/>
            <person name="Kuo A."/>
            <person name="Liang C."/>
            <person name="Lipzen A."/>
            <person name="Lutzoni F."/>
            <person name="Magnuson J."/>
            <person name="Mondo S."/>
            <person name="Nolan M."/>
            <person name="Ohm R."/>
            <person name="Pangilinan J."/>
            <person name="Park H.-J."/>
            <person name="Ramirez L."/>
            <person name="Alfaro M."/>
            <person name="Sun H."/>
            <person name="Tritt A."/>
            <person name="Yoshinaga Y."/>
            <person name="Zwiers L.-H."/>
            <person name="Turgeon B."/>
            <person name="Goodwin S."/>
            <person name="Spatafora J."/>
            <person name="Crous P."/>
            <person name="Grigoriev I."/>
        </authorList>
    </citation>
    <scope>NUCLEOTIDE SEQUENCE</scope>
    <source>
        <strain evidence="3">CBS 207.26</strain>
    </source>
</reference>
<dbReference type="GO" id="GO:0005634">
    <property type="term" value="C:nucleus"/>
    <property type="evidence" value="ECO:0007669"/>
    <property type="project" value="TreeGrafter"/>
</dbReference>
<dbReference type="AlphaFoldDB" id="A0A6A6E2G7"/>
<keyword evidence="4" id="KW-1185">Reference proteome</keyword>